<dbReference type="OrthoDB" id="608326at2759"/>
<name>J3MSM7_ORYBR</name>
<dbReference type="RefSeq" id="XP_006660091.1">
    <property type="nucleotide sequence ID" value="XM_006660028.1"/>
</dbReference>
<dbReference type="Gramene" id="OB08G21070.1">
    <property type="protein sequence ID" value="OB08G21070.1"/>
    <property type="gene ID" value="OB08G21070"/>
</dbReference>
<dbReference type="Proteomes" id="UP000006038">
    <property type="component" value="Chromosome 8"/>
</dbReference>
<dbReference type="GeneID" id="102703148"/>
<dbReference type="HOGENOM" id="CLU_1167334_0_0_1"/>
<keyword evidence="3" id="KW-1185">Reference proteome</keyword>
<reference evidence="2" key="2">
    <citation type="submission" date="2013-04" db="UniProtKB">
        <authorList>
            <consortium name="EnsemblPlants"/>
        </authorList>
    </citation>
    <scope>IDENTIFICATION</scope>
</reference>
<evidence type="ECO:0000313" key="3">
    <source>
        <dbReference type="Proteomes" id="UP000006038"/>
    </source>
</evidence>
<gene>
    <name evidence="2" type="primary">LOC102703148</name>
</gene>
<protein>
    <submittedName>
        <fullName evidence="2">Uncharacterized protein</fullName>
    </submittedName>
</protein>
<dbReference type="EnsemblPlants" id="OB08G21070.1">
    <property type="protein sequence ID" value="OB08G21070.1"/>
    <property type="gene ID" value="OB08G21070"/>
</dbReference>
<evidence type="ECO:0000313" key="2">
    <source>
        <dbReference type="EnsemblPlants" id="OB08G21070.1"/>
    </source>
</evidence>
<reference evidence="2" key="1">
    <citation type="journal article" date="2013" name="Nat. Commun.">
        <title>Whole-genome sequencing of Oryza brachyantha reveals mechanisms underlying Oryza genome evolution.</title>
        <authorList>
            <person name="Chen J."/>
            <person name="Huang Q."/>
            <person name="Gao D."/>
            <person name="Wang J."/>
            <person name="Lang Y."/>
            <person name="Liu T."/>
            <person name="Li B."/>
            <person name="Bai Z."/>
            <person name="Luis Goicoechea J."/>
            <person name="Liang C."/>
            <person name="Chen C."/>
            <person name="Zhang W."/>
            <person name="Sun S."/>
            <person name="Liao Y."/>
            <person name="Zhang X."/>
            <person name="Yang L."/>
            <person name="Song C."/>
            <person name="Wang M."/>
            <person name="Shi J."/>
            <person name="Liu G."/>
            <person name="Liu J."/>
            <person name="Zhou H."/>
            <person name="Zhou W."/>
            <person name="Yu Q."/>
            <person name="An N."/>
            <person name="Chen Y."/>
            <person name="Cai Q."/>
            <person name="Wang B."/>
            <person name="Liu B."/>
            <person name="Min J."/>
            <person name="Huang Y."/>
            <person name="Wu H."/>
            <person name="Li Z."/>
            <person name="Zhang Y."/>
            <person name="Yin Y."/>
            <person name="Song W."/>
            <person name="Jiang J."/>
            <person name="Jackson S.A."/>
            <person name="Wing R.A."/>
            <person name="Wang J."/>
            <person name="Chen M."/>
        </authorList>
    </citation>
    <scope>NUCLEOTIDE SEQUENCE [LARGE SCALE GENOMIC DNA]</scope>
    <source>
        <strain evidence="2">cv. IRGC 101232</strain>
    </source>
</reference>
<sequence length="201" mass="21648">MAASLALSATTVGVEDVADIEVLETEYLFEKLLMPSDICGNTEWLGISEGHAWKLGRMVQGQDGHFTVFVEDGVVPGKQWRFRSGARANLSSFTTSPHGLSAPLGQANPRAGNEVGGSGRKRQASSGFAGALPMPLPVSSRRRHHTTVVRLIPEPMTETPPVLESMFLIATPPVVKTIRLFGVDIKVPLPSIVQPKRESNP</sequence>
<accession>J3MSM7</accession>
<organism evidence="2">
    <name type="scientific">Oryza brachyantha</name>
    <name type="common">malo sina</name>
    <dbReference type="NCBI Taxonomy" id="4533"/>
    <lineage>
        <taxon>Eukaryota</taxon>
        <taxon>Viridiplantae</taxon>
        <taxon>Streptophyta</taxon>
        <taxon>Embryophyta</taxon>
        <taxon>Tracheophyta</taxon>
        <taxon>Spermatophyta</taxon>
        <taxon>Magnoliopsida</taxon>
        <taxon>Liliopsida</taxon>
        <taxon>Poales</taxon>
        <taxon>Poaceae</taxon>
        <taxon>BOP clade</taxon>
        <taxon>Oryzoideae</taxon>
        <taxon>Oryzeae</taxon>
        <taxon>Oryzinae</taxon>
        <taxon>Oryza</taxon>
    </lineage>
</organism>
<proteinExistence type="predicted"/>
<dbReference type="KEGG" id="obr:102703148"/>
<feature type="region of interest" description="Disordered" evidence="1">
    <location>
        <begin position="95"/>
        <end position="137"/>
    </location>
</feature>
<dbReference type="AlphaFoldDB" id="J3MSM7"/>
<evidence type="ECO:0000256" key="1">
    <source>
        <dbReference type="SAM" id="MobiDB-lite"/>
    </source>
</evidence>